<name>A0A7W2ER67_9BURK</name>
<evidence type="ECO:0000313" key="3">
    <source>
        <dbReference type="Proteomes" id="UP000534388"/>
    </source>
</evidence>
<feature type="transmembrane region" description="Helical" evidence="1">
    <location>
        <begin position="33"/>
        <end position="55"/>
    </location>
</feature>
<protein>
    <submittedName>
        <fullName evidence="2">Uncharacterized protein</fullName>
    </submittedName>
</protein>
<evidence type="ECO:0000313" key="2">
    <source>
        <dbReference type="EMBL" id="MBA5637083.1"/>
    </source>
</evidence>
<dbReference type="AlphaFoldDB" id="A0A7W2ER67"/>
<reference evidence="2 3" key="1">
    <citation type="submission" date="2020-07" db="EMBL/GenBank/DDBJ databases">
        <title>Novel species isolated from subtropical streams in China.</title>
        <authorList>
            <person name="Lu H."/>
        </authorList>
    </citation>
    <scope>NUCLEOTIDE SEQUENCE [LARGE SCALE GENOMIC DNA]</scope>
    <source>
        <strain evidence="2 3">LX20W</strain>
    </source>
</reference>
<keyword evidence="1" id="KW-0812">Transmembrane</keyword>
<sequence length="104" mass="12251">MEENEVEKGVMKMYRESEPDISTLYEYSYVNHIAWSILLIAIGMIVWLTIALTNAENQRYALVNRQCADPVFKGEIDTKCLKTVHSREHWWQHVAYALRHVKPE</sequence>
<gene>
    <name evidence="2" type="ORF">H3H37_08445</name>
</gene>
<keyword evidence="1" id="KW-0472">Membrane</keyword>
<dbReference type="RefSeq" id="WP_182161366.1">
    <property type="nucleotide sequence ID" value="NZ_JACEZT010000004.1"/>
</dbReference>
<accession>A0A7W2ER67</accession>
<keyword evidence="3" id="KW-1185">Reference proteome</keyword>
<proteinExistence type="predicted"/>
<organism evidence="2 3">
    <name type="scientific">Rugamonas brunnea</name>
    <dbReference type="NCBI Taxonomy" id="2758569"/>
    <lineage>
        <taxon>Bacteria</taxon>
        <taxon>Pseudomonadati</taxon>
        <taxon>Pseudomonadota</taxon>
        <taxon>Betaproteobacteria</taxon>
        <taxon>Burkholderiales</taxon>
        <taxon>Oxalobacteraceae</taxon>
        <taxon>Telluria group</taxon>
        <taxon>Rugamonas</taxon>
    </lineage>
</organism>
<comment type="caution">
    <text evidence="2">The sequence shown here is derived from an EMBL/GenBank/DDBJ whole genome shotgun (WGS) entry which is preliminary data.</text>
</comment>
<dbReference type="Proteomes" id="UP000534388">
    <property type="component" value="Unassembled WGS sequence"/>
</dbReference>
<dbReference type="EMBL" id="JACEZT010000004">
    <property type="protein sequence ID" value="MBA5637083.1"/>
    <property type="molecule type" value="Genomic_DNA"/>
</dbReference>
<keyword evidence="1" id="KW-1133">Transmembrane helix</keyword>
<evidence type="ECO:0000256" key="1">
    <source>
        <dbReference type="SAM" id="Phobius"/>
    </source>
</evidence>